<gene>
    <name evidence="1" type="ORF">MICAH_40008</name>
</gene>
<reference evidence="1 2" key="1">
    <citation type="submission" date="2012-04" db="EMBL/GenBank/DDBJ databases">
        <authorList>
            <person name="Genoscope - CEA"/>
        </authorList>
    </citation>
    <scope>NUCLEOTIDE SEQUENCE [LARGE SCALE GENOMIC DNA]</scope>
    <source>
        <strain evidence="1 2">9809</strain>
    </source>
</reference>
<dbReference type="AlphaFoldDB" id="I4HWS6"/>
<name>I4HWS6_MICAE</name>
<dbReference type="EMBL" id="CAIO01000334">
    <property type="protein sequence ID" value="CCI26500.1"/>
    <property type="molecule type" value="Genomic_DNA"/>
</dbReference>
<accession>I4HWS6</accession>
<proteinExistence type="predicted"/>
<organism evidence="1 2">
    <name type="scientific">Microcystis aeruginosa PCC 9809</name>
    <dbReference type="NCBI Taxonomy" id="1160285"/>
    <lineage>
        <taxon>Bacteria</taxon>
        <taxon>Bacillati</taxon>
        <taxon>Cyanobacteriota</taxon>
        <taxon>Cyanophyceae</taxon>
        <taxon>Oscillatoriophycideae</taxon>
        <taxon>Chroococcales</taxon>
        <taxon>Microcystaceae</taxon>
        <taxon>Microcystis</taxon>
    </lineage>
</organism>
<sequence length="45" mass="4944">MGIGELTRRRYATLKGVGSFGEAIGSESLAQRIMRVGFFLHEGFP</sequence>
<dbReference type="HOGENOM" id="CLU_3202049_0_0_3"/>
<evidence type="ECO:0000313" key="1">
    <source>
        <dbReference type="EMBL" id="CCI26500.1"/>
    </source>
</evidence>
<dbReference type="Proteomes" id="UP000004775">
    <property type="component" value="Unassembled WGS sequence"/>
</dbReference>
<evidence type="ECO:0000313" key="2">
    <source>
        <dbReference type="Proteomes" id="UP000004775"/>
    </source>
</evidence>
<protein>
    <submittedName>
        <fullName evidence="1">Uncharacterized protein</fullName>
    </submittedName>
</protein>
<comment type="caution">
    <text evidence="1">The sequence shown here is derived from an EMBL/GenBank/DDBJ whole genome shotgun (WGS) entry which is preliminary data.</text>
</comment>